<proteinExistence type="predicted"/>
<dbReference type="RefSeq" id="WP_105352009.1">
    <property type="nucleotide sequence ID" value="NZ_PUIB01000007.1"/>
</dbReference>
<dbReference type="AlphaFoldDB" id="A0A2S8G8Q3"/>
<dbReference type="InterPro" id="IPR038177">
    <property type="entry name" value="IAT_beta_sf"/>
</dbReference>
<feature type="domain" description="Inverse autotransporter beta-domain" evidence="2">
    <location>
        <begin position="65"/>
        <end position="163"/>
    </location>
</feature>
<evidence type="ECO:0000259" key="2">
    <source>
        <dbReference type="Pfam" id="PF11924"/>
    </source>
</evidence>
<gene>
    <name evidence="3" type="ORF">C5Y98_04495</name>
</gene>
<dbReference type="Proteomes" id="UP000239388">
    <property type="component" value="Unassembled WGS sequence"/>
</dbReference>
<keyword evidence="1" id="KW-0732">Signal</keyword>
<dbReference type="Pfam" id="PF11924">
    <property type="entry name" value="IAT_beta"/>
    <property type="match status" value="1"/>
</dbReference>
<comment type="caution">
    <text evidence="3">The sequence shown here is derived from an EMBL/GenBank/DDBJ whole genome shotgun (WGS) entry which is preliminary data.</text>
</comment>
<dbReference type="InterPro" id="IPR011050">
    <property type="entry name" value="Pectin_lyase_fold/virulence"/>
</dbReference>
<reference evidence="3 4" key="1">
    <citation type="submission" date="2018-02" db="EMBL/GenBank/DDBJ databases">
        <title>Comparative genomes isolates from brazilian mangrove.</title>
        <authorList>
            <person name="Araujo J.E."/>
            <person name="Taketani R.G."/>
            <person name="Silva M.C.P."/>
            <person name="Loureco M.V."/>
            <person name="Andreote F.D."/>
        </authorList>
    </citation>
    <scope>NUCLEOTIDE SEQUENCE [LARGE SCALE GENOMIC DNA]</scope>
    <source>
        <strain evidence="3 4">NAP PRIS-MGV</strain>
    </source>
</reference>
<evidence type="ECO:0000313" key="3">
    <source>
        <dbReference type="EMBL" id="PQO40842.1"/>
    </source>
</evidence>
<feature type="chain" id="PRO_5015437116" description="Inverse autotransporter beta-domain domain-containing protein" evidence="1">
    <location>
        <begin position="39"/>
        <end position="615"/>
    </location>
</feature>
<accession>A0A2S8G8Q3</accession>
<dbReference type="InterPro" id="IPR012334">
    <property type="entry name" value="Pectin_lyas_fold"/>
</dbReference>
<evidence type="ECO:0000313" key="4">
    <source>
        <dbReference type="Proteomes" id="UP000239388"/>
    </source>
</evidence>
<dbReference type="InterPro" id="IPR024519">
    <property type="entry name" value="IAT_beta"/>
</dbReference>
<dbReference type="Gene3D" id="2.160.20.10">
    <property type="entry name" value="Single-stranded right-handed beta-helix, Pectin lyase-like"/>
    <property type="match status" value="1"/>
</dbReference>
<name>A0A2S8G8Q3_9BACT</name>
<sequence length="615" mass="66867">MRRLFYIPLLRMFCQWGRHFFWLSAACVAWANPSHANAQVPMTVYSNSEPLYRPYVAGRLAAGNQRTLGDGRLFLPLAQTSNSLLFADIRAQLDDSQNYEGNWGLGGRFLREDGWIYGGYGYYDSRWTTHGNQFNQMTLGIEAMSVMYEVRMNGYLPDTNVHYFEGSGGTGPATATLVGNQLFVVTPGNQFEVAYYGADVEAGALLMSWGENQDIEWRGFAGAYHFDSDEAEAITGPRLRTELRLFDLKSLGEGSRVTLGAEYQWDEVRDDQYFLSANVRIPFGPGSRKLNPLQRRMVDRVVRDVDIVSNVGGSQTKMEEAVYADTGDQIGEVTTVTGSDAEEMINAASADQLIIVQGKAGDYSHLVTPAAGVHLLGGGGAMTVKGKQSGTVAQYTAPGDAPELNANIKITNDNVTIEHLTQNGTIDIEDAQHVTIDNTTAGRVYIDGKDNSVLISSSHITATGFDNGVRMNAGELTIRDSVIESPGSNGINLFANSNSEQLTLNLQNSRIVAKQGFFINADSVSSSNLTIVDNYIEGKNWGVLFGGSSGDHHVTMHGNTLIGPDPVYTGSATVRIEQASLDAFASDNGVKASDFNLGKGMFFFDNPPAALPLWP</sequence>
<protein>
    <recommendedName>
        <fullName evidence="2">Inverse autotransporter beta-domain domain-containing protein</fullName>
    </recommendedName>
</protein>
<evidence type="ECO:0000256" key="1">
    <source>
        <dbReference type="SAM" id="SignalP"/>
    </source>
</evidence>
<dbReference type="SUPFAM" id="SSF51126">
    <property type="entry name" value="Pectin lyase-like"/>
    <property type="match status" value="1"/>
</dbReference>
<feature type="signal peptide" evidence="1">
    <location>
        <begin position="1"/>
        <end position="38"/>
    </location>
</feature>
<organism evidence="3 4">
    <name type="scientific">Blastopirellula marina</name>
    <dbReference type="NCBI Taxonomy" id="124"/>
    <lineage>
        <taxon>Bacteria</taxon>
        <taxon>Pseudomonadati</taxon>
        <taxon>Planctomycetota</taxon>
        <taxon>Planctomycetia</taxon>
        <taxon>Pirellulales</taxon>
        <taxon>Pirellulaceae</taxon>
        <taxon>Blastopirellula</taxon>
    </lineage>
</organism>
<dbReference type="OrthoDB" id="8320584at2"/>
<dbReference type="EMBL" id="PUIB01000007">
    <property type="protein sequence ID" value="PQO40842.1"/>
    <property type="molecule type" value="Genomic_DNA"/>
</dbReference>
<dbReference type="Gene3D" id="2.40.160.160">
    <property type="entry name" value="Inverse autotransporter, beta-domain"/>
    <property type="match status" value="1"/>
</dbReference>